<keyword evidence="1" id="KW-0479">Metal-binding</keyword>
<dbReference type="Pfam" id="PF01428">
    <property type="entry name" value="zf-AN1"/>
    <property type="match status" value="1"/>
</dbReference>
<dbReference type="SMART" id="SM00154">
    <property type="entry name" value="ZnF_AN1"/>
    <property type="match status" value="1"/>
</dbReference>
<evidence type="ECO:0000313" key="5">
    <source>
        <dbReference type="EMBL" id="WNL50325.1"/>
    </source>
</evidence>
<feature type="domain" description="AN1-type" evidence="4">
    <location>
        <begin position="5"/>
        <end position="44"/>
    </location>
</feature>
<gene>
    <name evidence="5" type="ORF">MarDSR_286</name>
</gene>
<dbReference type="GO" id="GO:0008270">
    <property type="term" value="F:zinc ion binding"/>
    <property type="evidence" value="ECO:0007669"/>
    <property type="project" value="UniProtKB-KW"/>
</dbReference>
<reference evidence="5" key="1">
    <citation type="submission" date="2023-07" db="EMBL/GenBank/DDBJ databases">
        <authorList>
            <person name="Xia Y."/>
        </authorList>
    </citation>
    <scope>NUCLEOTIDE SEQUENCE</scope>
    <source>
        <strain evidence="5">E</strain>
    </source>
</reference>
<protein>
    <submittedName>
        <fullName evidence="5">Ubiquitin-like protein</fullName>
    </submittedName>
</protein>
<proteinExistence type="predicted"/>
<keyword evidence="2" id="KW-0863">Zinc-finger</keyword>
<organism evidence="5">
    <name type="scientific">Marseillevirus sp</name>
    <dbReference type="NCBI Taxonomy" id="2809551"/>
    <lineage>
        <taxon>Viruses</taxon>
        <taxon>Varidnaviria</taxon>
        <taxon>Bamfordvirae</taxon>
        <taxon>Nucleocytoviricota</taxon>
        <taxon>Megaviricetes</taxon>
        <taxon>Pimascovirales</taxon>
        <taxon>Pimascovirales incertae sedis</taxon>
        <taxon>Marseilleviridae</taxon>
        <taxon>Marseillevirus</taxon>
    </lineage>
</organism>
<dbReference type="InterPro" id="IPR000058">
    <property type="entry name" value="Znf_AN1"/>
</dbReference>
<sequence length="69" mass="7902">MRKLCDFEGCHKRKTLFGGCKFCGLTFCSGHFQPEIHSCQNIQTCRKDAFEKNKNFLLSCAHTASKIRT</sequence>
<accession>A0AA96J3Q2</accession>
<dbReference type="SMR" id="A0AA96J3Q2"/>
<evidence type="ECO:0000256" key="1">
    <source>
        <dbReference type="ARBA" id="ARBA00022723"/>
    </source>
</evidence>
<name>A0AA96J3Q2_9VIRU</name>
<evidence type="ECO:0000256" key="2">
    <source>
        <dbReference type="ARBA" id="ARBA00022771"/>
    </source>
</evidence>
<dbReference type="EMBL" id="OR343189">
    <property type="protein sequence ID" value="WNL50325.1"/>
    <property type="molecule type" value="Genomic_DNA"/>
</dbReference>
<evidence type="ECO:0000259" key="4">
    <source>
        <dbReference type="SMART" id="SM00154"/>
    </source>
</evidence>
<dbReference type="SUPFAM" id="SSF118310">
    <property type="entry name" value="AN1-like Zinc finger"/>
    <property type="match status" value="1"/>
</dbReference>
<dbReference type="Gene3D" id="4.10.1110.10">
    <property type="entry name" value="AN1-like Zinc finger"/>
    <property type="match status" value="1"/>
</dbReference>
<dbReference type="InterPro" id="IPR035896">
    <property type="entry name" value="AN1-like_Znf"/>
</dbReference>
<keyword evidence="3" id="KW-0862">Zinc</keyword>
<evidence type="ECO:0000256" key="3">
    <source>
        <dbReference type="ARBA" id="ARBA00022833"/>
    </source>
</evidence>